<gene>
    <name evidence="2" type="ORF">DFR57_12510</name>
</gene>
<sequence length="59" mass="6843">MKYTTIIYISVCVIHLMTLTNITLLNSEWDGITIWLSTAVFIFSTTIFSFSRKNKHAKE</sequence>
<evidence type="ECO:0000313" key="2">
    <source>
        <dbReference type="EMBL" id="RCW62567.1"/>
    </source>
</evidence>
<dbReference type="AlphaFoldDB" id="A0A368X854"/>
<keyword evidence="1" id="KW-0812">Transmembrane</keyword>
<proteinExistence type="predicted"/>
<accession>A0A368X854</accession>
<keyword evidence="1" id="KW-1133">Transmembrane helix</keyword>
<feature type="transmembrane region" description="Helical" evidence="1">
    <location>
        <begin position="7"/>
        <end position="26"/>
    </location>
</feature>
<feature type="transmembrane region" description="Helical" evidence="1">
    <location>
        <begin position="32"/>
        <end position="50"/>
    </location>
</feature>
<dbReference type="RefSeq" id="WP_114354556.1">
    <property type="nucleotide sequence ID" value="NZ_QPJJ01000025.1"/>
</dbReference>
<comment type="caution">
    <text evidence="2">The sequence shown here is derived from an EMBL/GenBank/DDBJ whole genome shotgun (WGS) entry which is preliminary data.</text>
</comment>
<dbReference type="OrthoDB" id="2739814at2"/>
<reference evidence="2 3" key="1">
    <citation type="submission" date="2018-07" db="EMBL/GenBank/DDBJ databases">
        <title>Genomic Encyclopedia of Type Strains, Phase IV (KMG-IV): sequencing the most valuable type-strain genomes for metagenomic binning, comparative biology and taxonomic classification.</title>
        <authorList>
            <person name="Goeker M."/>
        </authorList>
    </citation>
    <scope>NUCLEOTIDE SEQUENCE [LARGE SCALE GENOMIC DNA]</scope>
    <source>
        <strain evidence="2 3">DSM 27696</strain>
    </source>
</reference>
<evidence type="ECO:0000313" key="3">
    <source>
        <dbReference type="Proteomes" id="UP000252585"/>
    </source>
</evidence>
<name>A0A368X854_9BACI</name>
<dbReference type="EMBL" id="QPJJ01000025">
    <property type="protein sequence ID" value="RCW62567.1"/>
    <property type="molecule type" value="Genomic_DNA"/>
</dbReference>
<keyword evidence="1" id="KW-0472">Membrane</keyword>
<organism evidence="2 3">
    <name type="scientific">Saliterribacillus persicus</name>
    <dbReference type="NCBI Taxonomy" id="930114"/>
    <lineage>
        <taxon>Bacteria</taxon>
        <taxon>Bacillati</taxon>
        <taxon>Bacillota</taxon>
        <taxon>Bacilli</taxon>
        <taxon>Bacillales</taxon>
        <taxon>Bacillaceae</taxon>
        <taxon>Saliterribacillus</taxon>
    </lineage>
</organism>
<protein>
    <submittedName>
        <fullName evidence="2">Uncharacterized protein</fullName>
    </submittedName>
</protein>
<dbReference type="Proteomes" id="UP000252585">
    <property type="component" value="Unassembled WGS sequence"/>
</dbReference>
<keyword evidence="3" id="KW-1185">Reference proteome</keyword>
<evidence type="ECO:0000256" key="1">
    <source>
        <dbReference type="SAM" id="Phobius"/>
    </source>
</evidence>